<evidence type="ECO:0000256" key="3">
    <source>
        <dbReference type="ARBA" id="ARBA00014615"/>
    </source>
</evidence>
<dbReference type="AlphaFoldDB" id="A0A1Q3EBM5"/>
<dbReference type="EC" id="3.4.24.-" evidence="8"/>
<comment type="subcellular location">
    <subcellularLocation>
        <location evidence="1 8">Mitochondrion inner membrane</location>
        <topology evidence="1 8">Peripheral membrane protein</topology>
        <orientation evidence="1 8">Intermembrane side</orientation>
    </subcellularLocation>
</comment>
<dbReference type="Pfam" id="PF09768">
    <property type="entry name" value="Peptidase_M76"/>
    <property type="match status" value="1"/>
</dbReference>
<keyword evidence="7 8" id="KW-0482">Metalloprotease</keyword>
<feature type="compositionally biased region" description="Low complexity" evidence="9">
    <location>
        <begin position="111"/>
        <end position="128"/>
    </location>
</feature>
<reference evidence="10 11" key="2">
    <citation type="submission" date="2017-02" db="EMBL/GenBank/DDBJ databases">
        <title>A genome survey and senescence transcriptome analysis in Lentinula edodes.</title>
        <authorList>
            <person name="Sakamoto Y."/>
            <person name="Nakade K."/>
            <person name="Sato S."/>
            <person name="Yoshida Y."/>
            <person name="Miyazaki K."/>
            <person name="Natsume S."/>
            <person name="Konno N."/>
        </authorList>
    </citation>
    <scope>NUCLEOTIDE SEQUENCE [LARGE SCALE GENOMIC DNA]</scope>
    <source>
        <strain evidence="10 11">NBRC 111202</strain>
    </source>
</reference>
<dbReference type="PANTHER" id="PTHR21711:SF0">
    <property type="entry name" value="MITOCHONDRIAL INNER MEMBRANE PROTEASE ATP23 HOMOLOG"/>
    <property type="match status" value="1"/>
</dbReference>
<feature type="region of interest" description="Disordered" evidence="9">
    <location>
        <begin position="111"/>
        <end position="133"/>
    </location>
</feature>
<organism evidence="10 11">
    <name type="scientific">Lentinula edodes</name>
    <name type="common">Shiitake mushroom</name>
    <name type="synonym">Lentinus edodes</name>
    <dbReference type="NCBI Taxonomy" id="5353"/>
    <lineage>
        <taxon>Eukaryota</taxon>
        <taxon>Fungi</taxon>
        <taxon>Dikarya</taxon>
        <taxon>Basidiomycota</taxon>
        <taxon>Agaricomycotina</taxon>
        <taxon>Agaricomycetes</taxon>
        <taxon>Agaricomycetidae</taxon>
        <taxon>Agaricales</taxon>
        <taxon>Marasmiineae</taxon>
        <taxon>Omphalotaceae</taxon>
        <taxon>Lentinula</taxon>
    </lineage>
</organism>
<name>A0A1Q3EBM5_LENED</name>
<sequence length="284" mass="30972">MSSSPPNSSSSSASSTNASNSSNSTSNSSSAFTRFLHKAQLITGMGVTDAERAKDLEVLNLRRCEKMKTELMERSPLIIFMLKHLRLSGCQVPEKNIFCAPCASPFASSTSGPSDLSSTPSNSTTSHSHAQNQSPAAVLHSGAYLPHPHGAIKLCAGHFFSKQHVESTIAHELIHMFDECRFKVDWTNLRHHACSEIRANNLSGDCRWTRELRRGEGIPGIGWTRGHQACIRRRAVTSVAANPACPSLAHAERAVNELKEGGFSFILCSYIEGCPPKISRRRIT</sequence>
<comment type="caution">
    <text evidence="10">The sequence shown here is derived from an EMBL/GenBank/DDBJ whole genome shotgun (WGS) entry which is preliminary data.</text>
</comment>
<keyword evidence="8" id="KW-0472">Membrane</keyword>
<keyword evidence="4 8" id="KW-0645">Protease</keyword>
<keyword evidence="11" id="KW-1185">Reference proteome</keyword>
<evidence type="ECO:0000256" key="7">
    <source>
        <dbReference type="ARBA" id="ARBA00023049"/>
    </source>
</evidence>
<feature type="region of interest" description="Disordered" evidence="9">
    <location>
        <begin position="1"/>
        <end position="29"/>
    </location>
</feature>
<dbReference type="Proteomes" id="UP000188533">
    <property type="component" value="Unassembled WGS sequence"/>
</dbReference>
<dbReference type="GO" id="GO:0034982">
    <property type="term" value="P:mitochondrial protein processing"/>
    <property type="evidence" value="ECO:0007669"/>
    <property type="project" value="TreeGrafter"/>
</dbReference>
<evidence type="ECO:0000256" key="5">
    <source>
        <dbReference type="ARBA" id="ARBA00022723"/>
    </source>
</evidence>
<evidence type="ECO:0000256" key="9">
    <source>
        <dbReference type="SAM" id="MobiDB-lite"/>
    </source>
</evidence>
<gene>
    <name evidence="10" type="ORF">LENED_006338</name>
</gene>
<dbReference type="GO" id="GO:0004222">
    <property type="term" value="F:metalloendopeptidase activity"/>
    <property type="evidence" value="ECO:0007669"/>
    <property type="project" value="InterPro"/>
</dbReference>
<comment type="function">
    <text evidence="8">Has a dual role in the assembly of mitochondrial ATPase.</text>
</comment>
<keyword evidence="8" id="KW-0496">Mitochondrion</keyword>
<protein>
    <recommendedName>
        <fullName evidence="3 8">Mitochondrial inner membrane protease ATP23</fullName>
        <ecNumber evidence="8">3.4.24.-</ecNumber>
    </recommendedName>
</protein>
<evidence type="ECO:0000256" key="2">
    <source>
        <dbReference type="ARBA" id="ARBA00009915"/>
    </source>
</evidence>
<evidence type="ECO:0000256" key="8">
    <source>
        <dbReference type="RuleBase" id="RU364057"/>
    </source>
</evidence>
<evidence type="ECO:0000256" key="6">
    <source>
        <dbReference type="ARBA" id="ARBA00022801"/>
    </source>
</evidence>
<comment type="similarity">
    <text evidence="2 8">Belongs to the peptidase M76 family.</text>
</comment>
<evidence type="ECO:0000313" key="11">
    <source>
        <dbReference type="Proteomes" id="UP000188533"/>
    </source>
</evidence>
<keyword evidence="8" id="KW-0999">Mitochondrion inner membrane</keyword>
<evidence type="ECO:0000256" key="4">
    <source>
        <dbReference type="ARBA" id="ARBA00022670"/>
    </source>
</evidence>
<dbReference type="PANTHER" id="PTHR21711">
    <property type="entry name" value="MITOCHONDRIAL INNER MEMBRANE PROTEASE"/>
    <property type="match status" value="1"/>
</dbReference>
<dbReference type="GO" id="GO:0005743">
    <property type="term" value="C:mitochondrial inner membrane"/>
    <property type="evidence" value="ECO:0007669"/>
    <property type="project" value="UniProtKB-SubCell"/>
</dbReference>
<dbReference type="GO" id="GO:0033615">
    <property type="term" value="P:mitochondrial proton-transporting ATP synthase complex assembly"/>
    <property type="evidence" value="ECO:0007669"/>
    <property type="project" value="TreeGrafter"/>
</dbReference>
<keyword evidence="6 8" id="KW-0378">Hydrolase</keyword>
<proteinExistence type="inferred from homology"/>
<dbReference type="InterPro" id="IPR019165">
    <property type="entry name" value="Peptidase_M76_ATP23"/>
</dbReference>
<reference evidence="10 11" key="1">
    <citation type="submission" date="2016-08" db="EMBL/GenBank/DDBJ databases">
        <authorList>
            <consortium name="Lentinula edodes genome sequencing consortium"/>
            <person name="Sakamoto Y."/>
            <person name="Nakade K."/>
            <person name="Sato S."/>
            <person name="Yoshida Y."/>
            <person name="Miyazaki K."/>
            <person name="Natsume S."/>
            <person name="Konno N."/>
        </authorList>
    </citation>
    <scope>NUCLEOTIDE SEQUENCE [LARGE SCALE GENOMIC DNA]</scope>
    <source>
        <strain evidence="10 11">NBRC 111202</strain>
    </source>
</reference>
<dbReference type="GO" id="GO:0046872">
    <property type="term" value="F:metal ion binding"/>
    <property type="evidence" value="ECO:0007669"/>
    <property type="project" value="UniProtKB-KW"/>
</dbReference>
<dbReference type="STRING" id="5353.A0A1Q3EBM5"/>
<evidence type="ECO:0000313" key="10">
    <source>
        <dbReference type="EMBL" id="GAW04539.1"/>
    </source>
</evidence>
<dbReference type="EMBL" id="BDGU01000197">
    <property type="protein sequence ID" value="GAW04539.1"/>
    <property type="molecule type" value="Genomic_DNA"/>
</dbReference>
<evidence type="ECO:0000256" key="1">
    <source>
        <dbReference type="ARBA" id="ARBA00004137"/>
    </source>
</evidence>
<keyword evidence="5 8" id="KW-0479">Metal-binding</keyword>
<accession>A0A1Q3EBM5</accession>